<reference evidence="1" key="1">
    <citation type="journal article" date="2021" name="Nat. Commun.">
        <title>Genetic determinants of endophytism in the Arabidopsis root mycobiome.</title>
        <authorList>
            <person name="Mesny F."/>
            <person name="Miyauchi S."/>
            <person name="Thiergart T."/>
            <person name="Pickel B."/>
            <person name="Atanasova L."/>
            <person name="Karlsson M."/>
            <person name="Huettel B."/>
            <person name="Barry K.W."/>
            <person name="Haridas S."/>
            <person name="Chen C."/>
            <person name="Bauer D."/>
            <person name="Andreopoulos W."/>
            <person name="Pangilinan J."/>
            <person name="LaButti K."/>
            <person name="Riley R."/>
            <person name="Lipzen A."/>
            <person name="Clum A."/>
            <person name="Drula E."/>
            <person name="Henrissat B."/>
            <person name="Kohler A."/>
            <person name="Grigoriev I.V."/>
            <person name="Martin F.M."/>
            <person name="Hacquard S."/>
        </authorList>
    </citation>
    <scope>NUCLEOTIDE SEQUENCE</scope>
    <source>
        <strain evidence="1">FSSC 5 MPI-SDFR-AT-0091</strain>
    </source>
</reference>
<proteinExistence type="predicted"/>
<dbReference type="Proteomes" id="UP000736672">
    <property type="component" value="Unassembled WGS sequence"/>
</dbReference>
<dbReference type="OrthoDB" id="5069841at2759"/>
<name>A0A9P9RC10_FUSSL</name>
<keyword evidence="2" id="KW-1185">Reference proteome</keyword>
<accession>A0A9P9RC10</accession>
<sequence length="389" mass="43574">MFENFDFRVTTEQMQAYQQWQAAIMQNFRNLGIDPGTTFEPLAIDPALEQAVQMQAMNNAAVATQAQQNIQAAPVALQEPIAQGIQNNGDIVFPTFDPVHLDANQLANIVSADPAKVEQASDSDHDTEIAPEYEDDVDAEGEPADFQDLIGFPNPVPMASEDVAALVRLSALPIDQLSQVIVDLQNSLRLREINMMPGEEMDIDQPEQIDGIPTFADAPLSGTNDIQNHQVEAQLAQNANRSRPDIRSFPPPDHTCRASRDQYLIDRRADGFTYREIKEAGGYAEAEPTLRGKWRTLTKDPEQRLRRPVWKQHDLELLRRVTYRWFTDNNKEVGDARPPWKILAQEMFDEGASYHFGSGTISKMWDIVHAADRDNALQEIALANANANA</sequence>
<evidence type="ECO:0000313" key="2">
    <source>
        <dbReference type="Proteomes" id="UP000736672"/>
    </source>
</evidence>
<evidence type="ECO:0000313" key="1">
    <source>
        <dbReference type="EMBL" id="KAH7272978.1"/>
    </source>
</evidence>
<dbReference type="AlphaFoldDB" id="A0A9P9RC10"/>
<organism evidence="1 2">
    <name type="scientific">Fusarium solani</name>
    <name type="common">Filamentous fungus</name>
    <dbReference type="NCBI Taxonomy" id="169388"/>
    <lineage>
        <taxon>Eukaryota</taxon>
        <taxon>Fungi</taxon>
        <taxon>Dikarya</taxon>
        <taxon>Ascomycota</taxon>
        <taxon>Pezizomycotina</taxon>
        <taxon>Sordariomycetes</taxon>
        <taxon>Hypocreomycetidae</taxon>
        <taxon>Hypocreales</taxon>
        <taxon>Nectriaceae</taxon>
        <taxon>Fusarium</taxon>
        <taxon>Fusarium solani species complex</taxon>
    </lineage>
</organism>
<dbReference type="EMBL" id="JAGTJS010000003">
    <property type="protein sequence ID" value="KAH7272978.1"/>
    <property type="molecule type" value="Genomic_DNA"/>
</dbReference>
<protein>
    <submittedName>
        <fullName evidence="1">Uncharacterized protein</fullName>
    </submittedName>
</protein>
<comment type="caution">
    <text evidence="1">The sequence shown here is derived from an EMBL/GenBank/DDBJ whole genome shotgun (WGS) entry which is preliminary data.</text>
</comment>
<gene>
    <name evidence="1" type="ORF">B0J15DRAFT_543561</name>
</gene>